<accession>A7TDV5</accession>
<evidence type="ECO:0000313" key="3">
    <source>
        <dbReference type="EMBL" id="EDO19575.1"/>
    </source>
</evidence>
<evidence type="ECO:0000313" key="4">
    <source>
        <dbReference type="Proteomes" id="UP000000267"/>
    </source>
</evidence>
<name>A7TDV5_VANPO</name>
<dbReference type="PANTHER" id="PTHR21456">
    <property type="entry name" value="FAMILY WITH SEQUENCE SIMILARITY 102"/>
    <property type="match status" value="1"/>
</dbReference>
<feature type="compositionally biased region" description="Polar residues" evidence="1">
    <location>
        <begin position="260"/>
        <end position="273"/>
    </location>
</feature>
<dbReference type="HOGENOM" id="CLU_036649_0_0_1"/>
<dbReference type="FunCoup" id="A7TDV5">
    <property type="interactions" value="24"/>
</dbReference>
<dbReference type="EMBL" id="DS480378">
    <property type="protein sequence ID" value="EDO19575.1"/>
    <property type="molecule type" value="Genomic_DNA"/>
</dbReference>
<dbReference type="RefSeq" id="XP_001647433.1">
    <property type="nucleotide sequence ID" value="XM_001647383.1"/>
</dbReference>
<feature type="domain" description="C2 NT-type" evidence="2">
    <location>
        <begin position="3"/>
        <end position="199"/>
    </location>
</feature>
<feature type="compositionally biased region" description="Polar residues" evidence="1">
    <location>
        <begin position="244"/>
        <end position="253"/>
    </location>
</feature>
<protein>
    <recommendedName>
        <fullName evidence="2">C2 NT-type domain-containing protein</fullName>
    </recommendedName>
</protein>
<gene>
    <name evidence="3" type="ORF">Kpol_1018p108</name>
</gene>
<dbReference type="AlphaFoldDB" id="A7TDV5"/>
<evidence type="ECO:0000259" key="2">
    <source>
        <dbReference type="PROSITE" id="PS51840"/>
    </source>
</evidence>
<keyword evidence="4" id="KW-1185">Reference proteome</keyword>
<feature type="region of interest" description="Disordered" evidence="1">
    <location>
        <begin position="45"/>
        <end position="74"/>
    </location>
</feature>
<organism evidence="4">
    <name type="scientific">Vanderwaltozyma polyspora (strain ATCC 22028 / DSM 70294 / BCRC 21397 / CBS 2163 / NBRC 10782 / NRRL Y-8283 / UCD 57-17)</name>
    <name type="common">Kluyveromyces polysporus</name>
    <dbReference type="NCBI Taxonomy" id="436907"/>
    <lineage>
        <taxon>Eukaryota</taxon>
        <taxon>Fungi</taxon>
        <taxon>Dikarya</taxon>
        <taxon>Ascomycota</taxon>
        <taxon>Saccharomycotina</taxon>
        <taxon>Saccharomycetes</taxon>
        <taxon>Saccharomycetales</taxon>
        <taxon>Saccharomycetaceae</taxon>
        <taxon>Vanderwaltozyma</taxon>
    </lineage>
</organism>
<dbReference type="InterPro" id="IPR019448">
    <property type="entry name" value="NT-C2"/>
</dbReference>
<dbReference type="STRING" id="436907.A7TDV5"/>
<reference evidence="3 4" key="1">
    <citation type="journal article" date="2007" name="Proc. Natl. Acad. Sci. U.S.A.">
        <title>Independent sorting-out of thousands of duplicated gene pairs in two yeast species descended from a whole-genome duplication.</title>
        <authorList>
            <person name="Scannell D.R."/>
            <person name="Frank A.C."/>
            <person name="Conant G.C."/>
            <person name="Byrne K.P."/>
            <person name="Woolfit M."/>
            <person name="Wolfe K.H."/>
        </authorList>
    </citation>
    <scope>NUCLEOTIDE SEQUENCE [LARGE SCALE GENOMIC DNA]</scope>
    <source>
        <strain evidence="4">ATCC 22028 / DSM 70294 / BCRC 21397 / CBS 2163 / NBRC 10782 / NRRL Y-8283 / UCD 57-17</strain>
    </source>
</reference>
<dbReference type="KEGG" id="vpo:Kpol_1018p108"/>
<dbReference type="eggNOG" id="ENOG502R9IN">
    <property type="taxonomic scope" value="Eukaryota"/>
</dbReference>
<dbReference type="PhylomeDB" id="A7TDV5"/>
<dbReference type="PROSITE" id="PS51840">
    <property type="entry name" value="C2_NT"/>
    <property type="match status" value="1"/>
</dbReference>
<dbReference type="Pfam" id="PF10358">
    <property type="entry name" value="NT-C2"/>
    <property type="match status" value="1"/>
</dbReference>
<feature type="region of interest" description="Disordered" evidence="1">
    <location>
        <begin position="238"/>
        <end position="273"/>
    </location>
</feature>
<dbReference type="InParanoid" id="A7TDV5"/>
<dbReference type="InterPro" id="IPR039931">
    <property type="entry name" value="EEIG1/2-like"/>
</dbReference>
<dbReference type="PANTHER" id="PTHR21456:SF1">
    <property type="entry name" value="C2 NT-TYPE DOMAIN-CONTAINING PROTEIN"/>
    <property type="match status" value="1"/>
</dbReference>
<dbReference type="Proteomes" id="UP000000267">
    <property type="component" value="Unassembled WGS sequence"/>
</dbReference>
<sequence>MFQANAKSRRPKFLLYVKFNELMNIPQSDGMCSVRWTLKDGTGTSGHGFGSELENKLTTTPGVNQSRGQSPKARVSRHKAVWNYELPNPVQVKLQVDRNGHISSKVLHLDVYLDPAPTRSNSVHVPSLPRPSTASNFSFVPGTGSENPIKSNTKRMFMGYVSLNIADYIREDEVYSTSRFLLKESKVNSIINMSVRMEIVRGTYNDFAIPRNSKSRIHGSLNTDLNDLLEGSTEIASPISSSSRQFGDSTNDANGRPLSMMSSTINNSGSTMSSANMSPLVDQLYQSSFDISWDPRPGEYTPRDCIDDLLKGGNGWAKNEEGVNLIDMSERTQKKYDLTSNDYPML</sequence>
<feature type="compositionally biased region" description="Polar residues" evidence="1">
    <location>
        <begin position="56"/>
        <end position="69"/>
    </location>
</feature>
<dbReference type="GeneID" id="5547933"/>
<proteinExistence type="predicted"/>
<evidence type="ECO:0000256" key="1">
    <source>
        <dbReference type="SAM" id="MobiDB-lite"/>
    </source>
</evidence>
<dbReference type="OrthoDB" id="3365224at2759"/>